<feature type="domain" description="TonB-dependent receptor-like beta-barrel" evidence="11">
    <location>
        <begin position="415"/>
        <end position="838"/>
    </location>
</feature>
<keyword evidence="13" id="KW-0675">Receptor</keyword>
<accession>A0A0P7XF73</accession>
<dbReference type="Pfam" id="PF13715">
    <property type="entry name" value="CarbopepD_reg_2"/>
    <property type="match status" value="1"/>
</dbReference>
<evidence type="ECO:0000256" key="4">
    <source>
        <dbReference type="ARBA" id="ARBA00022692"/>
    </source>
</evidence>
<evidence type="ECO:0000313" key="14">
    <source>
        <dbReference type="Proteomes" id="UP000050421"/>
    </source>
</evidence>
<dbReference type="InterPro" id="IPR023997">
    <property type="entry name" value="TonB-dep_OMP_SusC/RagA_CS"/>
</dbReference>
<dbReference type="eggNOG" id="COG1629">
    <property type="taxonomic scope" value="Bacteria"/>
</dbReference>
<feature type="domain" description="TonB-dependent receptor plug" evidence="12">
    <location>
        <begin position="115"/>
        <end position="232"/>
    </location>
</feature>
<protein>
    <submittedName>
        <fullName evidence="13">RagA family TonB-depedent receptor</fullName>
    </submittedName>
</protein>
<comment type="similarity">
    <text evidence="8 9">Belongs to the TonB-dependent receptor family.</text>
</comment>
<dbReference type="Gene3D" id="2.170.130.10">
    <property type="entry name" value="TonB-dependent receptor, plug domain"/>
    <property type="match status" value="1"/>
</dbReference>
<evidence type="ECO:0000256" key="9">
    <source>
        <dbReference type="RuleBase" id="RU003357"/>
    </source>
</evidence>
<dbReference type="Gene3D" id="2.40.170.20">
    <property type="entry name" value="TonB-dependent receptor, beta-barrel domain"/>
    <property type="match status" value="1"/>
</dbReference>
<dbReference type="InterPro" id="IPR012910">
    <property type="entry name" value="Plug_dom"/>
</dbReference>
<dbReference type="SUPFAM" id="SSF56935">
    <property type="entry name" value="Porins"/>
    <property type="match status" value="1"/>
</dbReference>
<keyword evidence="3 8" id="KW-1134">Transmembrane beta strand</keyword>
<evidence type="ECO:0000256" key="7">
    <source>
        <dbReference type="ARBA" id="ARBA00023237"/>
    </source>
</evidence>
<reference evidence="13 14" key="1">
    <citation type="submission" date="2015-09" db="EMBL/GenBank/DDBJ databases">
        <title>Identification and resolution of microdiversity through metagenomic sequencing of parallel consortia.</title>
        <authorList>
            <person name="Nelson W.C."/>
            <person name="Romine M.F."/>
            <person name="Lindemann S.R."/>
        </authorList>
    </citation>
    <scope>NUCLEOTIDE SEQUENCE [LARGE SCALE GENOMIC DNA]</scope>
    <source>
        <strain evidence="13">HL-49</strain>
    </source>
</reference>
<comment type="subcellular location">
    <subcellularLocation>
        <location evidence="1 8">Cell outer membrane</location>
        <topology evidence="1 8">Multi-pass membrane protein</topology>
    </subcellularLocation>
</comment>
<proteinExistence type="inferred from homology"/>
<dbReference type="GO" id="GO:0009279">
    <property type="term" value="C:cell outer membrane"/>
    <property type="evidence" value="ECO:0007669"/>
    <property type="project" value="UniProtKB-SubCell"/>
</dbReference>
<evidence type="ECO:0000256" key="10">
    <source>
        <dbReference type="SAM" id="SignalP"/>
    </source>
</evidence>
<dbReference type="SUPFAM" id="SSF49464">
    <property type="entry name" value="Carboxypeptidase regulatory domain-like"/>
    <property type="match status" value="1"/>
</dbReference>
<dbReference type="AlphaFoldDB" id="A0A0P7XF73"/>
<dbReference type="InterPro" id="IPR037066">
    <property type="entry name" value="Plug_dom_sf"/>
</dbReference>
<organism evidence="13 14">
    <name type="scientific">Algoriphagus marincola HL-49</name>
    <dbReference type="NCBI Taxonomy" id="1305737"/>
    <lineage>
        <taxon>Bacteria</taxon>
        <taxon>Pseudomonadati</taxon>
        <taxon>Bacteroidota</taxon>
        <taxon>Cytophagia</taxon>
        <taxon>Cytophagales</taxon>
        <taxon>Cyclobacteriaceae</taxon>
        <taxon>Algoriphagus</taxon>
    </lineage>
</organism>
<dbReference type="NCBIfam" id="TIGR04057">
    <property type="entry name" value="SusC_RagA_signa"/>
    <property type="match status" value="1"/>
</dbReference>
<feature type="chain" id="PRO_5006145291" evidence="10">
    <location>
        <begin position="21"/>
        <end position="993"/>
    </location>
</feature>
<keyword evidence="2 8" id="KW-0813">Transport</keyword>
<evidence type="ECO:0000256" key="5">
    <source>
        <dbReference type="ARBA" id="ARBA00023077"/>
    </source>
</evidence>
<dbReference type="Proteomes" id="UP000050421">
    <property type="component" value="Unassembled WGS sequence"/>
</dbReference>
<dbReference type="STRING" id="1305737.GCA_000526355_00345"/>
<dbReference type="OrthoDB" id="9768177at2"/>
<dbReference type="InterPro" id="IPR039426">
    <property type="entry name" value="TonB-dep_rcpt-like"/>
</dbReference>
<dbReference type="InterPro" id="IPR036942">
    <property type="entry name" value="Beta-barrel_TonB_sf"/>
</dbReference>
<evidence type="ECO:0000259" key="11">
    <source>
        <dbReference type="Pfam" id="PF00593"/>
    </source>
</evidence>
<gene>
    <name evidence="13" type="ORF">HLUCCX10_10800</name>
</gene>
<evidence type="ECO:0000256" key="8">
    <source>
        <dbReference type="PROSITE-ProRule" id="PRU01360"/>
    </source>
</evidence>
<evidence type="ECO:0000259" key="12">
    <source>
        <dbReference type="Pfam" id="PF07715"/>
    </source>
</evidence>
<dbReference type="PATRIC" id="fig|1305737.6.peg.2788"/>
<keyword evidence="6 8" id="KW-0472">Membrane</keyword>
<dbReference type="NCBIfam" id="TIGR04056">
    <property type="entry name" value="OMP_RagA_SusC"/>
    <property type="match status" value="1"/>
</dbReference>
<name>A0A0P7XF73_9BACT</name>
<dbReference type="Gene3D" id="2.60.40.1120">
    <property type="entry name" value="Carboxypeptidase-like, regulatory domain"/>
    <property type="match status" value="1"/>
</dbReference>
<keyword evidence="10" id="KW-0732">Signal</keyword>
<evidence type="ECO:0000256" key="6">
    <source>
        <dbReference type="ARBA" id="ARBA00023136"/>
    </source>
</evidence>
<keyword evidence="4 8" id="KW-0812">Transmembrane</keyword>
<feature type="signal peptide" evidence="10">
    <location>
        <begin position="1"/>
        <end position="20"/>
    </location>
</feature>
<dbReference type="InterPro" id="IPR000531">
    <property type="entry name" value="Beta-barrel_TonB"/>
</dbReference>
<evidence type="ECO:0000256" key="1">
    <source>
        <dbReference type="ARBA" id="ARBA00004571"/>
    </source>
</evidence>
<sequence>MRKVLLLGLMLFLGSAVVFAQNRVITGTVTSSEDNLGVPGATVLVKGTTIGTATDLDGNFSISVPAGSNVLVFSFVGLRQQEVTIGNQTTIDVVMDPDVQALSEFVITSYGDQSKREITGAIASVKGEVFENLPVQSFDRAMQGRIAGVQVTSTSGAPGSTLNVRIRGVGSVNAGNEPLYIVDGVQLGTGSLSGQGPQNALASINPNDIESIEVLKDAAAASIYGAQAANGVVLITTKKGKRGATQTKLTVQEGLVQPLNLYEVMDARQLAGIKRQAFINAGLNPASAANTFGDPEDPNLQTYDWVDELYRTARLSVYDLSVSGGDEKTQFYLSGSYTDQEGQIIQSDYQRATGRLNVTHRPNKKLTIAANLSLAYQRTFGTIANGNFVNGPFSAGFTMRPNVPIYNEDGTFKADYPSNHNFGYNIVQGVFEELRRGTSVQTVSNLQLNYQITPWLSWTSYFGIDFADNRDENNRPSTIPVFSSFGGQSFYADRRTNNFNTNHNLNFNKKFNDVHTVSGLLGYEYKGFQTEETTATGRGFANPTLRYLQNAATPFGVGGSFTEFKRVGFFGQVKYDYDDRYTADFTVRRDGHSRFGAQNQWGTFGAASVGWRISSEGFMQDLTWLDNLRLRASYGVTGNSNIANFASRTLVGNTGQYLGFGTLGLSQLGNDLLTWEESVTANIGLDWTLFNGRIIGTVDFWRRDSEALLFNTPLPIDSGFGGITRNTGKLRNQGIDIDLQTVNVVAGKFQWSTAFNITFLENELLELYDGLDRIGNDLIVGKPISFWYTHQYLGVNPANGRAMYDDGNGGYTYIVGESTLDYRGSGFPGSYGGLANTFSYGPLSLEVFFQGQFGNLAGNQDMFNLEDWGASQGNLRVNQLDYWRQPGDITTVGRPYEGGQAPGESNIDTFSTRFLSDGSYVRLKQVTLNYVLPSSAAQKIGMQGLSAFVQGLNLATFTKYTGQDPEVVGIAENVSIGRFPNARQFSAGVTLTF</sequence>
<dbReference type="Pfam" id="PF00593">
    <property type="entry name" value="TonB_dep_Rec_b-barrel"/>
    <property type="match status" value="1"/>
</dbReference>
<evidence type="ECO:0000256" key="3">
    <source>
        <dbReference type="ARBA" id="ARBA00022452"/>
    </source>
</evidence>
<dbReference type="EMBL" id="LJXT01000066">
    <property type="protein sequence ID" value="KPQ14348.1"/>
    <property type="molecule type" value="Genomic_DNA"/>
</dbReference>
<keyword evidence="5 9" id="KW-0798">TonB box</keyword>
<dbReference type="InterPro" id="IPR008969">
    <property type="entry name" value="CarboxyPept-like_regulatory"/>
</dbReference>
<comment type="caution">
    <text evidence="13">The sequence shown here is derived from an EMBL/GenBank/DDBJ whole genome shotgun (WGS) entry which is preliminary data.</text>
</comment>
<dbReference type="InterPro" id="IPR023996">
    <property type="entry name" value="TonB-dep_OMP_SusC/RagA"/>
</dbReference>
<keyword evidence="7 8" id="KW-0998">Cell outer membrane</keyword>
<evidence type="ECO:0000256" key="2">
    <source>
        <dbReference type="ARBA" id="ARBA00022448"/>
    </source>
</evidence>
<dbReference type="PROSITE" id="PS52016">
    <property type="entry name" value="TONB_DEPENDENT_REC_3"/>
    <property type="match status" value="1"/>
</dbReference>
<dbReference type="Pfam" id="PF07715">
    <property type="entry name" value="Plug"/>
    <property type="match status" value="1"/>
</dbReference>
<evidence type="ECO:0000313" key="13">
    <source>
        <dbReference type="EMBL" id="KPQ14348.1"/>
    </source>
</evidence>